<keyword evidence="4" id="KW-1133">Transmembrane helix</keyword>
<dbReference type="PANTHER" id="PTHR43248">
    <property type="entry name" value="2-SUCCINYL-6-HYDROXY-2,4-CYCLOHEXADIENE-1-CARBOXYLATE SYNTHASE"/>
    <property type="match status" value="1"/>
</dbReference>
<dbReference type="Pfam" id="PF00561">
    <property type="entry name" value="Abhydrolase_1"/>
    <property type="match status" value="1"/>
</dbReference>
<feature type="transmembrane region" description="Helical" evidence="4">
    <location>
        <begin position="60"/>
        <end position="79"/>
    </location>
</feature>
<evidence type="ECO:0000256" key="2">
    <source>
        <dbReference type="ARBA" id="ARBA00022801"/>
    </source>
</evidence>
<sequence length="598" mass="65569">MLRLDKGSMMHSAHADQAKPPDATRRAAAAAAVYYGFQQSQELDRREQQHGRGRRQRTRFFVLLSLGAALLFGGTFVNADSWRAFLAPAAFREHLPATTTITTGAGNTTHEWSWSSIKPSRTLRWHACYDGAYECARLDVPLDWQDPRDDARVVLAISKLRATAAGTDYRGAVFFNPGGPGGSGIWALQDRGAQLQAIIGRNHDVISWDPRGVGASTPRVDCWSTDALPRKEGEGGGDGGGRSGISSESRRRLWALQDPGVIDAHPGMLSDVYARAAAFSRMCEERVGAAAPGLLRHVSTASHARDLLEILDQNGGSSGDDPKLRYWGFSYGTVLGGVFASMYPERVERLVSDGNVDYREWNLGTHINFLRDTDRVMEAFYAYCHAAGPETCAFHAETPDAIRRRHAALLEQIRKNPVIIPSSSIHGPDMPQLVTWSDIKRLTSTTLYQPLYMFKNFAEVLRGLEARDGTPFYRLVRRAGDGSADAPICGGAEEADPPPAELTEGTDDAFPAIMCADRGESRGEETVEEFEGYTKQLMEISAAAGDVLALFRLACVGRTVKPKWRYDAYDAFSTVGLHSRVHTRVLPERHAAATGNDV</sequence>
<dbReference type="SUPFAM" id="SSF53474">
    <property type="entry name" value="alpha/beta-Hydrolases"/>
    <property type="match status" value="1"/>
</dbReference>
<dbReference type="Gene3D" id="3.40.50.1820">
    <property type="entry name" value="alpha/beta hydrolase"/>
    <property type="match status" value="1"/>
</dbReference>
<evidence type="ECO:0000256" key="4">
    <source>
        <dbReference type="SAM" id="Phobius"/>
    </source>
</evidence>
<reference evidence="6 7" key="1">
    <citation type="submission" date="2024-02" db="EMBL/GenBank/DDBJ databases">
        <title>De novo assembly and annotation of 12 fungi associated with fruit tree decline syndrome in Ontario, Canada.</title>
        <authorList>
            <person name="Sulman M."/>
            <person name="Ellouze W."/>
            <person name="Ilyukhin E."/>
        </authorList>
    </citation>
    <scope>NUCLEOTIDE SEQUENCE [LARGE SCALE GENOMIC DNA]</scope>
    <source>
        <strain evidence="6 7">M11/M66-122</strain>
    </source>
</reference>
<evidence type="ECO:0000256" key="3">
    <source>
        <dbReference type="SAM" id="MobiDB-lite"/>
    </source>
</evidence>
<keyword evidence="4" id="KW-0472">Membrane</keyword>
<evidence type="ECO:0000256" key="1">
    <source>
        <dbReference type="ARBA" id="ARBA00010088"/>
    </source>
</evidence>
<evidence type="ECO:0000259" key="5">
    <source>
        <dbReference type="Pfam" id="PF00561"/>
    </source>
</evidence>
<keyword evidence="4" id="KW-0812">Transmembrane</keyword>
<dbReference type="Proteomes" id="UP001320420">
    <property type="component" value="Unassembled WGS sequence"/>
</dbReference>
<dbReference type="InterPro" id="IPR029058">
    <property type="entry name" value="AB_hydrolase_fold"/>
</dbReference>
<comment type="similarity">
    <text evidence="1">Belongs to the peptidase S33 family.</text>
</comment>
<dbReference type="GO" id="GO:0016787">
    <property type="term" value="F:hydrolase activity"/>
    <property type="evidence" value="ECO:0007669"/>
    <property type="project" value="UniProtKB-KW"/>
</dbReference>
<dbReference type="InterPro" id="IPR000073">
    <property type="entry name" value="AB_hydrolase_1"/>
</dbReference>
<dbReference type="EMBL" id="JAKJXP020000069">
    <property type="protein sequence ID" value="KAK7750156.1"/>
    <property type="molecule type" value="Genomic_DNA"/>
</dbReference>
<organism evidence="6 7">
    <name type="scientific">Diatrype stigma</name>
    <dbReference type="NCBI Taxonomy" id="117547"/>
    <lineage>
        <taxon>Eukaryota</taxon>
        <taxon>Fungi</taxon>
        <taxon>Dikarya</taxon>
        <taxon>Ascomycota</taxon>
        <taxon>Pezizomycotina</taxon>
        <taxon>Sordariomycetes</taxon>
        <taxon>Xylariomycetidae</taxon>
        <taxon>Xylariales</taxon>
        <taxon>Diatrypaceae</taxon>
        <taxon>Diatrype</taxon>
    </lineage>
</organism>
<dbReference type="InterPro" id="IPR051601">
    <property type="entry name" value="Serine_prot/Carboxylest_S33"/>
</dbReference>
<gene>
    <name evidence="6" type="ORF">SLS62_007907</name>
</gene>
<dbReference type="AlphaFoldDB" id="A0AAN9YN21"/>
<accession>A0AAN9YN21</accession>
<feature type="domain" description="AB hydrolase-1" evidence="5">
    <location>
        <begin position="172"/>
        <end position="383"/>
    </location>
</feature>
<dbReference type="PANTHER" id="PTHR43248:SF25">
    <property type="entry name" value="AB HYDROLASE-1 DOMAIN-CONTAINING PROTEIN-RELATED"/>
    <property type="match status" value="1"/>
</dbReference>
<keyword evidence="7" id="KW-1185">Reference proteome</keyword>
<evidence type="ECO:0000313" key="7">
    <source>
        <dbReference type="Proteomes" id="UP001320420"/>
    </source>
</evidence>
<comment type="caution">
    <text evidence="6">The sequence shown here is derived from an EMBL/GenBank/DDBJ whole genome shotgun (WGS) entry which is preliminary data.</text>
</comment>
<keyword evidence="2" id="KW-0378">Hydrolase</keyword>
<protein>
    <recommendedName>
        <fullName evidence="5">AB hydrolase-1 domain-containing protein</fullName>
    </recommendedName>
</protein>
<evidence type="ECO:0000313" key="6">
    <source>
        <dbReference type="EMBL" id="KAK7750156.1"/>
    </source>
</evidence>
<feature type="region of interest" description="Disordered" evidence="3">
    <location>
        <begin position="219"/>
        <end position="249"/>
    </location>
</feature>
<proteinExistence type="inferred from homology"/>
<name>A0AAN9YN21_9PEZI</name>
<feature type="region of interest" description="Disordered" evidence="3">
    <location>
        <begin position="1"/>
        <end position="23"/>
    </location>
</feature>